<evidence type="ECO:0008006" key="3">
    <source>
        <dbReference type="Google" id="ProtNLM"/>
    </source>
</evidence>
<evidence type="ECO:0000256" key="1">
    <source>
        <dbReference type="SAM" id="Phobius"/>
    </source>
</evidence>
<keyword evidence="1" id="KW-0472">Membrane</keyword>
<feature type="transmembrane region" description="Helical" evidence="1">
    <location>
        <begin position="72"/>
        <end position="90"/>
    </location>
</feature>
<keyword evidence="1" id="KW-1133">Transmembrane helix</keyword>
<dbReference type="PANTHER" id="PTHR39594">
    <property type="entry name" value="PROTEIN YCHQ"/>
    <property type="match status" value="1"/>
</dbReference>
<sequence>MEYLLVKYLHLTCVLMSISMFVLRGALALRSRPWRQWRVLRVVPHLVDTVLLGSALWLAWRIGQYPFVNGWLTAKVLGLIAYILLGMRALGKDTPQSKRLPFFVAALLTVGYIVGVALTHSPSWGLL</sequence>
<dbReference type="Pfam" id="PF04247">
    <property type="entry name" value="SirB"/>
    <property type="match status" value="1"/>
</dbReference>
<feature type="transmembrane region" description="Helical" evidence="1">
    <location>
        <begin position="39"/>
        <end position="60"/>
    </location>
</feature>
<dbReference type="AlphaFoldDB" id="A0A1J5QC34"/>
<proteinExistence type="predicted"/>
<keyword evidence="1" id="KW-0812">Transmembrane</keyword>
<dbReference type="InterPro" id="IPR007360">
    <property type="entry name" value="SirB"/>
</dbReference>
<comment type="caution">
    <text evidence="2">The sequence shown here is derived from an EMBL/GenBank/DDBJ whole genome shotgun (WGS) entry which is preliminary data.</text>
</comment>
<gene>
    <name evidence="2" type="ORF">GALL_407590</name>
</gene>
<evidence type="ECO:0000313" key="2">
    <source>
        <dbReference type="EMBL" id="OIQ77543.1"/>
    </source>
</evidence>
<reference evidence="2" key="1">
    <citation type="submission" date="2016-10" db="EMBL/GenBank/DDBJ databases">
        <title>Sequence of Gallionella enrichment culture.</title>
        <authorList>
            <person name="Poehlein A."/>
            <person name="Muehling M."/>
            <person name="Daniel R."/>
        </authorList>
    </citation>
    <scope>NUCLEOTIDE SEQUENCE</scope>
</reference>
<dbReference type="PIRSF" id="PIRSF005610">
    <property type="entry name" value="SirB"/>
    <property type="match status" value="1"/>
</dbReference>
<accession>A0A1J5QC34</accession>
<dbReference type="PANTHER" id="PTHR39594:SF1">
    <property type="entry name" value="PROTEIN YCHQ"/>
    <property type="match status" value="1"/>
</dbReference>
<feature type="transmembrane region" description="Helical" evidence="1">
    <location>
        <begin position="102"/>
        <end position="121"/>
    </location>
</feature>
<protein>
    <recommendedName>
        <fullName evidence="3">Invasion gene expression up-regulator, SirB</fullName>
    </recommendedName>
</protein>
<dbReference type="EMBL" id="MLJW01001590">
    <property type="protein sequence ID" value="OIQ77543.1"/>
    <property type="molecule type" value="Genomic_DNA"/>
</dbReference>
<organism evidence="2">
    <name type="scientific">mine drainage metagenome</name>
    <dbReference type="NCBI Taxonomy" id="410659"/>
    <lineage>
        <taxon>unclassified sequences</taxon>
        <taxon>metagenomes</taxon>
        <taxon>ecological metagenomes</taxon>
    </lineage>
</organism>
<name>A0A1J5QC34_9ZZZZ</name>
<feature type="transmembrane region" description="Helical" evidence="1">
    <location>
        <begin position="6"/>
        <end position="27"/>
    </location>
</feature>
<dbReference type="GO" id="GO:0005886">
    <property type="term" value="C:plasma membrane"/>
    <property type="evidence" value="ECO:0007669"/>
    <property type="project" value="TreeGrafter"/>
</dbReference>